<evidence type="ECO:0000256" key="3">
    <source>
        <dbReference type="ARBA" id="ARBA00022692"/>
    </source>
</evidence>
<dbReference type="GO" id="GO:0006906">
    <property type="term" value="P:vesicle fusion"/>
    <property type="evidence" value="ECO:0007669"/>
    <property type="project" value="TreeGrafter"/>
</dbReference>
<evidence type="ECO:0000256" key="1">
    <source>
        <dbReference type="ARBA" id="ARBA00004211"/>
    </source>
</evidence>
<dbReference type="GO" id="GO:0005484">
    <property type="term" value="F:SNAP receptor activity"/>
    <property type="evidence" value="ECO:0007669"/>
    <property type="project" value="TreeGrafter"/>
</dbReference>
<feature type="domain" description="T-SNARE coiled-coil homology" evidence="8">
    <location>
        <begin position="28"/>
        <end position="56"/>
    </location>
</feature>
<reference evidence="9" key="1">
    <citation type="submission" date="2015-09" db="EMBL/GenBank/DDBJ databases">
        <title>Scylla olivacea transcriptome.</title>
        <authorList>
            <person name="Ikhwanuddin M."/>
        </authorList>
    </citation>
    <scope>NUCLEOTIDE SEQUENCE</scope>
</reference>
<keyword evidence="5 7" id="KW-1133">Transmembrane helix</keyword>
<name>A0A0P4WJ19_SCYOL</name>
<dbReference type="EMBL" id="GDRN01085978">
    <property type="protein sequence ID" value="JAI61270.1"/>
    <property type="molecule type" value="Transcribed_RNA"/>
</dbReference>
<evidence type="ECO:0000259" key="8">
    <source>
        <dbReference type="PROSITE" id="PS50192"/>
    </source>
</evidence>
<dbReference type="GO" id="GO:0006836">
    <property type="term" value="P:neurotransmitter transport"/>
    <property type="evidence" value="ECO:0007669"/>
    <property type="project" value="UniProtKB-KW"/>
</dbReference>
<dbReference type="Pfam" id="PF05739">
    <property type="entry name" value="SNARE"/>
    <property type="match status" value="1"/>
</dbReference>
<sequence length="111" mass="12307">MTCPSCPILHPSLHLSHPPCPHPRPQPQGELMNRIENHVQEAQDYVDTAKQDTKKAIRYQSKARRKKLMCAAIGVGVMLLLILILVLYFIINRDNTPSTPPAATHPPPDGG</sequence>
<evidence type="ECO:0000256" key="4">
    <source>
        <dbReference type="ARBA" id="ARBA00022775"/>
    </source>
</evidence>
<organism evidence="9">
    <name type="scientific">Scylla olivacea</name>
    <name type="common">Orange mud crab</name>
    <name type="synonym">Cancer olivacea</name>
    <dbReference type="NCBI Taxonomy" id="85551"/>
    <lineage>
        <taxon>Eukaryota</taxon>
        <taxon>Metazoa</taxon>
        <taxon>Ecdysozoa</taxon>
        <taxon>Arthropoda</taxon>
        <taxon>Crustacea</taxon>
        <taxon>Multicrustacea</taxon>
        <taxon>Malacostraca</taxon>
        <taxon>Eumalacostraca</taxon>
        <taxon>Eucarida</taxon>
        <taxon>Decapoda</taxon>
        <taxon>Pleocyemata</taxon>
        <taxon>Brachyura</taxon>
        <taxon>Eubrachyura</taxon>
        <taxon>Portunoidea</taxon>
        <taxon>Portunidae</taxon>
        <taxon>Portuninae</taxon>
        <taxon>Scylla</taxon>
    </lineage>
</organism>
<evidence type="ECO:0000256" key="7">
    <source>
        <dbReference type="SAM" id="Phobius"/>
    </source>
</evidence>
<keyword evidence="6 7" id="KW-0472">Membrane</keyword>
<dbReference type="GO" id="GO:0005886">
    <property type="term" value="C:plasma membrane"/>
    <property type="evidence" value="ECO:0007669"/>
    <property type="project" value="TreeGrafter"/>
</dbReference>
<dbReference type="GO" id="GO:0012505">
    <property type="term" value="C:endomembrane system"/>
    <property type="evidence" value="ECO:0007669"/>
    <property type="project" value="TreeGrafter"/>
</dbReference>
<dbReference type="GO" id="GO:0006887">
    <property type="term" value="P:exocytosis"/>
    <property type="evidence" value="ECO:0007669"/>
    <property type="project" value="TreeGrafter"/>
</dbReference>
<accession>A0A0P4WJ19</accession>
<evidence type="ECO:0000256" key="2">
    <source>
        <dbReference type="ARBA" id="ARBA00022448"/>
    </source>
</evidence>
<keyword evidence="2" id="KW-0813">Transport</keyword>
<dbReference type="GO" id="GO:0031201">
    <property type="term" value="C:SNARE complex"/>
    <property type="evidence" value="ECO:0007669"/>
    <property type="project" value="TreeGrafter"/>
</dbReference>
<proteinExistence type="predicted"/>
<dbReference type="PANTHER" id="PTHR19957">
    <property type="entry name" value="SYNTAXIN"/>
    <property type="match status" value="1"/>
</dbReference>
<dbReference type="GO" id="GO:0000149">
    <property type="term" value="F:SNARE binding"/>
    <property type="evidence" value="ECO:0007669"/>
    <property type="project" value="TreeGrafter"/>
</dbReference>
<evidence type="ECO:0000256" key="5">
    <source>
        <dbReference type="ARBA" id="ARBA00022989"/>
    </source>
</evidence>
<dbReference type="PANTHER" id="PTHR19957:SF424">
    <property type="entry name" value="SYNTAXIN-1A"/>
    <property type="match status" value="1"/>
</dbReference>
<keyword evidence="4" id="KW-0532">Neurotransmitter transport</keyword>
<evidence type="ECO:0000313" key="9">
    <source>
        <dbReference type="EMBL" id="JAI61270.1"/>
    </source>
</evidence>
<dbReference type="Gene3D" id="1.20.5.110">
    <property type="match status" value="1"/>
</dbReference>
<dbReference type="InterPro" id="IPR000727">
    <property type="entry name" value="T_SNARE_dom"/>
</dbReference>
<protein>
    <recommendedName>
        <fullName evidence="8">t-SNARE coiled-coil homology domain-containing protein</fullName>
    </recommendedName>
</protein>
<evidence type="ECO:0000256" key="6">
    <source>
        <dbReference type="ARBA" id="ARBA00023136"/>
    </source>
</evidence>
<feature type="transmembrane region" description="Helical" evidence="7">
    <location>
        <begin position="68"/>
        <end position="91"/>
    </location>
</feature>
<dbReference type="GO" id="GO:0048278">
    <property type="term" value="P:vesicle docking"/>
    <property type="evidence" value="ECO:0007669"/>
    <property type="project" value="TreeGrafter"/>
</dbReference>
<dbReference type="InterPro" id="IPR045242">
    <property type="entry name" value="Syntaxin"/>
</dbReference>
<dbReference type="SUPFAM" id="SSF58038">
    <property type="entry name" value="SNARE fusion complex"/>
    <property type="match status" value="1"/>
</dbReference>
<comment type="subcellular location">
    <subcellularLocation>
        <location evidence="1">Membrane</location>
        <topology evidence="1">Single-pass type IV membrane protein</topology>
    </subcellularLocation>
</comment>
<dbReference type="PROSITE" id="PS50192">
    <property type="entry name" value="T_SNARE"/>
    <property type="match status" value="1"/>
</dbReference>
<dbReference type="AlphaFoldDB" id="A0A0P4WJ19"/>
<keyword evidence="3 7" id="KW-0812">Transmembrane</keyword>
<dbReference type="GO" id="GO:0006886">
    <property type="term" value="P:intracellular protein transport"/>
    <property type="evidence" value="ECO:0007669"/>
    <property type="project" value="TreeGrafter"/>
</dbReference>